<dbReference type="EMBL" id="CM047945">
    <property type="protein sequence ID" value="KAI9898663.1"/>
    <property type="molecule type" value="Genomic_DNA"/>
</dbReference>
<proteinExistence type="predicted"/>
<evidence type="ECO:0000313" key="1">
    <source>
        <dbReference type="EMBL" id="KAI9898663.1"/>
    </source>
</evidence>
<name>A0ACC0UYR7_9HYPO</name>
<gene>
    <name evidence="1" type="ORF">N3K66_007023</name>
</gene>
<keyword evidence="2" id="KW-1185">Reference proteome</keyword>
<reference evidence="1" key="1">
    <citation type="submission" date="2022-10" db="EMBL/GenBank/DDBJ databases">
        <title>Complete Genome of Trichothecium roseum strain YXFP-22015, a Plant Pathogen Isolated from Citrus.</title>
        <authorList>
            <person name="Wang Y."/>
            <person name="Zhu L."/>
        </authorList>
    </citation>
    <scope>NUCLEOTIDE SEQUENCE</scope>
    <source>
        <strain evidence="1">YXFP-22015</strain>
    </source>
</reference>
<accession>A0ACC0UYR7</accession>
<protein>
    <submittedName>
        <fullName evidence="1">Uncharacterized protein</fullName>
    </submittedName>
</protein>
<organism evidence="1 2">
    <name type="scientific">Trichothecium roseum</name>
    <dbReference type="NCBI Taxonomy" id="47278"/>
    <lineage>
        <taxon>Eukaryota</taxon>
        <taxon>Fungi</taxon>
        <taxon>Dikarya</taxon>
        <taxon>Ascomycota</taxon>
        <taxon>Pezizomycotina</taxon>
        <taxon>Sordariomycetes</taxon>
        <taxon>Hypocreomycetidae</taxon>
        <taxon>Hypocreales</taxon>
        <taxon>Hypocreales incertae sedis</taxon>
        <taxon>Trichothecium</taxon>
    </lineage>
</organism>
<sequence length="671" mass="75140">MLQSQGNVNDGHCETEATASSTVNYPPSAILTPAQPTLPTTGEAPETVTEAAPPQSLPDSLWAQAYDEVQKDDPVLTEAYTKLLNDKLASGTNLAAGNNIGNQTIWGQRQAQFTRLVGCGLERTKKAFDTKERIHEGTRLLKSVTELISTSLKHAPQAATAWAGVCLLVQAFENPTTEAKAFLDGISHVINRMEWYSSLSTPLLDSQSPHDALQDQLKKRIISLYRKLLIYLIKAICYLFKKSAVVILGDMVKLYDWDSGLKALKDAEQGLRGDISVFHDTAMTQSLDELVVSTKNREQSEQEVQCLRHLLLSDPRHDKVRIKDMKGGLFDGASSWIFHHEQYLRWRQHDDTKLLWVKGDPGKGKTMLMISMVEKLEEEIKQPGNSLTLAYFLCQGTNKDLDNATAVLRGLIYFLAASNRQLVMHLRKQYDISGSKLFEGQNSFHALSIILENMLCDKSLTQTYIAIDALDECTHNRDQLLKLIAKLTTVSPHTKWLVTSRNRPEIEEILSIGEPEIKLSLEITANAEQVAKAVDAFIDFKISKLPALKNDHNKKCKVQNLMRERASGTFLWVALVVGVLERAKPWNILDKLKRVPAGLNETYDSIMDQVKAQDDWEYCQAILAVATLAYRPLHITELGILCKLPSEILSDEGNMRDLIGLCGLLERYGCR</sequence>
<dbReference type="Proteomes" id="UP001163324">
    <property type="component" value="Chromosome 6"/>
</dbReference>
<evidence type="ECO:0000313" key="2">
    <source>
        <dbReference type="Proteomes" id="UP001163324"/>
    </source>
</evidence>
<comment type="caution">
    <text evidence="1">The sequence shown here is derived from an EMBL/GenBank/DDBJ whole genome shotgun (WGS) entry which is preliminary data.</text>
</comment>